<dbReference type="InterPro" id="IPR018383">
    <property type="entry name" value="UPF0324_pro"/>
</dbReference>
<dbReference type="Pfam" id="PF03601">
    <property type="entry name" value="Cons_hypoth698"/>
    <property type="match status" value="1"/>
</dbReference>
<keyword evidence="4 7" id="KW-0812">Transmembrane</keyword>
<comment type="similarity">
    <text evidence="2">Belongs to the UPF0324 family.</text>
</comment>
<feature type="transmembrane region" description="Helical" evidence="7">
    <location>
        <begin position="259"/>
        <end position="276"/>
    </location>
</feature>
<feature type="transmembrane region" description="Helical" evidence="7">
    <location>
        <begin position="134"/>
        <end position="151"/>
    </location>
</feature>
<dbReference type="KEGG" id="boz:DBV39_09175"/>
<keyword evidence="9" id="KW-1185">Reference proteome</keyword>
<sequence>MTTIAQPGYQVWRDRINGVLFVALMAFAVTQLAGLPAIRVLGLSPLVIGIVCGMLYGNFLRGSMPADWSAGVQFTAKRILRVAVAFYGLNISIQQIIEVGMPGVVVSIGVAIGILALGTWLGTRWLGLDRDTSMLTAAGSAICGAAAVLAFESTLRSAPHKSAVAVATVVLFGTISMFIYPILYQAGWLPWEGQALGIFIGGSIHEVAQVVASASSIDPATTEVATIVKMTRVALLVPLLLVIGLWLQRTSVSSDGSKAKLPVPWFAIGFLVLALINSADVIPPDMLSTLRAIDIFLLTMAMTALGMETRFAQFRKAGPKVMLLAAVLFVALFCITGGLVWLVG</sequence>
<evidence type="ECO:0000313" key="9">
    <source>
        <dbReference type="Proteomes" id="UP000244571"/>
    </source>
</evidence>
<evidence type="ECO:0000256" key="6">
    <source>
        <dbReference type="ARBA" id="ARBA00023136"/>
    </source>
</evidence>
<feature type="transmembrane region" description="Helical" evidence="7">
    <location>
        <begin position="227"/>
        <end position="247"/>
    </location>
</feature>
<feature type="transmembrane region" description="Helical" evidence="7">
    <location>
        <begin position="321"/>
        <end position="343"/>
    </location>
</feature>
<dbReference type="GO" id="GO:0005886">
    <property type="term" value="C:plasma membrane"/>
    <property type="evidence" value="ECO:0007669"/>
    <property type="project" value="UniProtKB-SubCell"/>
</dbReference>
<dbReference type="EMBL" id="CP028901">
    <property type="protein sequence ID" value="AWB33850.1"/>
    <property type="molecule type" value="Genomic_DNA"/>
</dbReference>
<proteinExistence type="inferred from homology"/>
<dbReference type="NCBIfam" id="TIGR00698">
    <property type="entry name" value="YeiH family putative sulfate export transporter"/>
    <property type="match status" value="1"/>
</dbReference>
<evidence type="ECO:0000256" key="5">
    <source>
        <dbReference type="ARBA" id="ARBA00022989"/>
    </source>
</evidence>
<dbReference type="Proteomes" id="UP000244571">
    <property type="component" value="Chromosome"/>
</dbReference>
<evidence type="ECO:0000313" key="8">
    <source>
        <dbReference type="EMBL" id="AWB33850.1"/>
    </source>
</evidence>
<comment type="subcellular location">
    <subcellularLocation>
        <location evidence="1">Cell membrane</location>
        <topology evidence="1">Multi-pass membrane protein</topology>
    </subcellularLocation>
</comment>
<name>A0A2R4XJ73_9BURK</name>
<gene>
    <name evidence="8" type="ORF">DBV39_09175</name>
</gene>
<evidence type="ECO:0000256" key="3">
    <source>
        <dbReference type="ARBA" id="ARBA00022475"/>
    </source>
</evidence>
<keyword evidence="6 7" id="KW-0472">Membrane</keyword>
<evidence type="ECO:0000256" key="1">
    <source>
        <dbReference type="ARBA" id="ARBA00004651"/>
    </source>
</evidence>
<keyword evidence="3" id="KW-1003">Cell membrane</keyword>
<evidence type="ECO:0000256" key="4">
    <source>
        <dbReference type="ARBA" id="ARBA00022692"/>
    </source>
</evidence>
<organism evidence="8 9">
    <name type="scientific">Orrella marina</name>
    <dbReference type="NCBI Taxonomy" id="2163011"/>
    <lineage>
        <taxon>Bacteria</taxon>
        <taxon>Pseudomonadati</taxon>
        <taxon>Pseudomonadota</taxon>
        <taxon>Betaproteobacteria</taxon>
        <taxon>Burkholderiales</taxon>
        <taxon>Alcaligenaceae</taxon>
        <taxon>Orrella</taxon>
    </lineage>
</organism>
<feature type="transmembrane region" description="Helical" evidence="7">
    <location>
        <begin position="163"/>
        <end position="183"/>
    </location>
</feature>
<evidence type="ECO:0000256" key="2">
    <source>
        <dbReference type="ARBA" id="ARBA00007977"/>
    </source>
</evidence>
<dbReference type="PANTHER" id="PTHR30106">
    <property type="entry name" value="INNER MEMBRANE PROTEIN YEIH-RELATED"/>
    <property type="match status" value="1"/>
</dbReference>
<accession>A0A2R4XJ73</accession>
<reference evidence="8 9" key="1">
    <citation type="submission" date="2018-04" db="EMBL/GenBank/DDBJ databases">
        <title>Bordetella sp. HZ20 isolated from seawater.</title>
        <authorList>
            <person name="Sun C."/>
        </authorList>
    </citation>
    <scope>NUCLEOTIDE SEQUENCE [LARGE SCALE GENOMIC DNA]</scope>
    <source>
        <strain evidence="8 9">HZ20</strain>
    </source>
</reference>
<feature type="transmembrane region" description="Helical" evidence="7">
    <location>
        <begin position="103"/>
        <end position="122"/>
    </location>
</feature>
<evidence type="ECO:0000256" key="7">
    <source>
        <dbReference type="SAM" id="Phobius"/>
    </source>
</evidence>
<feature type="transmembrane region" description="Helical" evidence="7">
    <location>
        <begin position="288"/>
        <end position="309"/>
    </location>
</feature>
<dbReference type="PANTHER" id="PTHR30106:SF2">
    <property type="entry name" value="UPF0324 INNER MEMBRANE PROTEIN YEIH"/>
    <property type="match status" value="1"/>
</dbReference>
<dbReference type="OrthoDB" id="9805703at2"/>
<keyword evidence="5 7" id="KW-1133">Transmembrane helix</keyword>
<dbReference type="AlphaFoldDB" id="A0A2R4XJ73"/>
<dbReference type="InterPro" id="IPR004630">
    <property type="entry name" value="UPF0324_YeiH-like"/>
</dbReference>
<protein>
    <submittedName>
        <fullName evidence="8">YeiH family putative sulfate export transporter</fullName>
    </submittedName>
</protein>
<feature type="transmembrane region" description="Helical" evidence="7">
    <location>
        <begin position="16"/>
        <end position="34"/>
    </location>
</feature>
<feature type="transmembrane region" description="Helical" evidence="7">
    <location>
        <begin position="40"/>
        <end position="59"/>
    </location>
</feature>
<dbReference type="RefSeq" id="WP_108621277.1">
    <property type="nucleotide sequence ID" value="NZ_CP028901.1"/>
</dbReference>